<reference evidence="2" key="1">
    <citation type="journal article" date="2022" name="Nat. Commun.">
        <title>Chromosome evolution and the genetic basis of agronomically important traits in greater yam.</title>
        <authorList>
            <person name="Bredeson J.V."/>
            <person name="Lyons J.B."/>
            <person name="Oniyinde I.O."/>
            <person name="Okereke N.R."/>
            <person name="Kolade O."/>
            <person name="Nnabue I."/>
            <person name="Nwadili C.O."/>
            <person name="Hribova E."/>
            <person name="Parker M."/>
            <person name="Nwogha J."/>
            <person name="Shu S."/>
            <person name="Carlson J."/>
            <person name="Kariba R."/>
            <person name="Muthemba S."/>
            <person name="Knop K."/>
            <person name="Barton G.J."/>
            <person name="Sherwood A.V."/>
            <person name="Lopez-Montes A."/>
            <person name="Asiedu R."/>
            <person name="Jamnadass R."/>
            <person name="Muchugi A."/>
            <person name="Goodstein D."/>
            <person name="Egesi C.N."/>
            <person name="Featherston J."/>
            <person name="Asfaw A."/>
            <person name="Simpson G.G."/>
            <person name="Dolezel J."/>
            <person name="Hendre P.S."/>
            <person name="Van Deynze A."/>
            <person name="Kumar P.L."/>
            <person name="Obidiegwu J.E."/>
            <person name="Bhattacharjee R."/>
            <person name="Rokhsar D.S."/>
        </authorList>
    </citation>
    <scope>NUCLEOTIDE SEQUENCE [LARGE SCALE GENOMIC DNA]</scope>
    <source>
        <strain evidence="2">cv. TDa95/00328</strain>
    </source>
</reference>
<keyword evidence="1" id="KW-0695">RNA-directed DNA polymerase</keyword>
<evidence type="ECO:0000313" key="2">
    <source>
        <dbReference type="Proteomes" id="UP000827976"/>
    </source>
</evidence>
<comment type="caution">
    <text evidence="1">The sequence shown here is derived from an EMBL/GenBank/DDBJ whole genome shotgun (WGS) entry which is preliminary data.</text>
</comment>
<evidence type="ECO:0000313" key="1">
    <source>
        <dbReference type="EMBL" id="KAH7659258.1"/>
    </source>
</evidence>
<dbReference type="EMBL" id="CM037026">
    <property type="protein sequence ID" value="KAH7659258.1"/>
    <property type="molecule type" value="Genomic_DNA"/>
</dbReference>
<dbReference type="Proteomes" id="UP000827976">
    <property type="component" value="Chromosome 16"/>
</dbReference>
<accession>A0ACB7UG42</accession>
<organism evidence="1 2">
    <name type="scientific">Dioscorea alata</name>
    <name type="common">Purple yam</name>
    <dbReference type="NCBI Taxonomy" id="55571"/>
    <lineage>
        <taxon>Eukaryota</taxon>
        <taxon>Viridiplantae</taxon>
        <taxon>Streptophyta</taxon>
        <taxon>Embryophyta</taxon>
        <taxon>Tracheophyta</taxon>
        <taxon>Spermatophyta</taxon>
        <taxon>Magnoliopsida</taxon>
        <taxon>Liliopsida</taxon>
        <taxon>Dioscoreales</taxon>
        <taxon>Dioscoreaceae</taxon>
        <taxon>Dioscorea</taxon>
    </lineage>
</organism>
<protein>
    <submittedName>
        <fullName evidence="1">RNA-directed DNA polymerase protein</fullName>
        <ecNumber evidence="1">2.7.7.49</ecNumber>
    </submittedName>
</protein>
<sequence length="495" mass="56310">FLHLHFVDVCCLQETKLDVVTGSIWREIGGTRLDKFLYLPARGLAGGIIIGWNSFAVTGSLAFSGMFSLSIDFKSISDSFCWRCTAVYGPNARSAKVAFWEELNVSFSGSAMPWVVCGDFNAIFAKEDKACGVPNWEDIRQANAFTQQFGLFEPPLVGRMFTWTNGQANPLWVKLDRFLVNNAWALRIPRLAQNCLPRVGSDHVPIRLEVGKHRSLVRPFRFELVWLSADGFQDIVKAWWVESSFDGCGAFIVSKKLSCLREKLRHWAKFSFRSIKLRKLALLNDLNVLDVAKESRTLDQAEQNQELFLHESLGVIHKQEELYWKQRSRLQWLREGDENTKFFHAVANGRKNRNAIPRIEHDGRTCTNPKDIGTAFAAHFKNIFGRKRDFRFQEAVFNLGSDKAPGPDGFPLQFFKSFWDTIKGDLFKLCEDFYTGSINLERVNWANITLIPKVSAPESTGDFRPISLINSSLKIISKILAIRLSKVLSRLVDGV</sequence>
<name>A0ACB7UG42_DIOAL</name>
<keyword evidence="2" id="KW-1185">Reference proteome</keyword>
<feature type="non-terminal residue" evidence="1">
    <location>
        <position position="1"/>
    </location>
</feature>
<keyword evidence="1" id="KW-0548">Nucleotidyltransferase</keyword>
<dbReference type="EC" id="2.7.7.49" evidence="1"/>
<proteinExistence type="predicted"/>
<gene>
    <name evidence="1" type="ORF">IHE45_16G020500</name>
</gene>
<keyword evidence="1" id="KW-0808">Transferase</keyword>